<dbReference type="RefSeq" id="WP_158897526.1">
    <property type="nucleotide sequence ID" value="NZ_CP035733.1"/>
</dbReference>
<dbReference type="SUPFAM" id="SSF46626">
    <property type="entry name" value="Cytochrome c"/>
    <property type="match status" value="1"/>
</dbReference>
<dbReference type="OrthoDB" id="7427921at2"/>
<dbReference type="AlphaFoldDB" id="A0A6I6L5K1"/>
<evidence type="ECO:0000256" key="1">
    <source>
        <dbReference type="ARBA" id="ARBA00022617"/>
    </source>
</evidence>
<evidence type="ECO:0000259" key="5">
    <source>
        <dbReference type="PROSITE" id="PS51007"/>
    </source>
</evidence>
<reference evidence="7" key="1">
    <citation type="submission" date="2019-01" db="EMBL/GenBank/DDBJ databases">
        <title>Sphingorhabdus lacus sp.nov., isolated from an oligotrophic freshwater lake.</title>
        <authorList>
            <person name="Park M."/>
        </authorList>
    </citation>
    <scope>NUCLEOTIDE SEQUENCE [LARGE SCALE GENOMIC DNA]</scope>
    <source>
        <strain evidence="7">IMCC1753</strain>
    </source>
</reference>
<keyword evidence="3 4" id="KW-0408">Iron</keyword>
<proteinExistence type="predicted"/>
<evidence type="ECO:0000256" key="3">
    <source>
        <dbReference type="ARBA" id="ARBA00023004"/>
    </source>
</evidence>
<evidence type="ECO:0000256" key="4">
    <source>
        <dbReference type="PROSITE-ProRule" id="PRU00433"/>
    </source>
</evidence>
<evidence type="ECO:0000313" key="6">
    <source>
        <dbReference type="EMBL" id="QGY79226.1"/>
    </source>
</evidence>
<accession>A0A6I6L5K1</accession>
<name>A0A6I6L5K1_9SPHN</name>
<protein>
    <submittedName>
        <fullName evidence="6">Cytochrome c</fullName>
    </submittedName>
</protein>
<keyword evidence="2 4" id="KW-0479">Metal-binding</keyword>
<dbReference type="Gene3D" id="1.10.760.10">
    <property type="entry name" value="Cytochrome c-like domain"/>
    <property type="match status" value="1"/>
</dbReference>
<dbReference type="GO" id="GO:0020037">
    <property type="term" value="F:heme binding"/>
    <property type="evidence" value="ECO:0007669"/>
    <property type="project" value="InterPro"/>
</dbReference>
<gene>
    <name evidence="6" type="ORF">EUU25_00495</name>
</gene>
<organism evidence="6 7">
    <name type="scientific">Sphingorhabdus lacus</name>
    <dbReference type="NCBI Taxonomy" id="392610"/>
    <lineage>
        <taxon>Bacteria</taxon>
        <taxon>Pseudomonadati</taxon>
        <taxon>Pseudomonadota</taxon>
        <taxon>Alphaproteobacteria</taxon>
        <taxon>Sphingomonadales</taxon>
        <taxon>Sphingomonadaceae</taxon>
        <taxon>Sphingorhabdus</taxon>
    </lineage>
</organism>
<dbReference type="GO" id="GO:0046872">
    <property type="term" value="F:metal ion binding"/>
    <property type="evidence" value="ECO:0007669"/>
    <property type="project" value="UniProtKB-KW"/>
</dbReference>
<evidence type="ECO:0000256" key="2">
    <source>
        <dbReference type="ARBA" id="ARBA00022723"/>
    </source>
</evidence>
<keyword evidence="1 4" id="KW-0349">Heme</keyword>
<dbReference type="PROSITE" id="PS51007">
    <property type="entry name" value="CYTC"/>
    <property type="match status" value="1"/>
</dbReference>
<dbReference type="GO" id="GO:0009055">
    <property type="term" value="F:electron transfer activity"/>
    <property type="evidence" value="ECO:0007669"/>
    <property type="project" value="InterPro"/>
</dbReference>
<dbReference type="KEGG" id="slaa:EUU25_00495"/>
<dbReference type="Proteomes" id="UP000428803">
    <property type="component" value="Chromosome"/>
</dbReference>
<dbReference type="EMBL" id="CP035733">
    <property type="protein sequence ID" value="QGY79226.1"/>
    <property type="molecule type" value="Genomic_DNA"/>
</dbReference>
<evidence type="ECO:0000313" key="7">
    <source>
        <dbReference type="Proteomes" id="UP000428803"/>
    </source>
</evidence>
<feature type="domain" description="Cytochrome c" evidence="5">
    <location>
        <begin position="50"/>
        <end position="144"/>
    </location>
</feature>
<dbReference type="InterPro" id="IPR036909">
    <property type="entry name" value="Cyt_c-like_dom_sf"/>
</dbReference>
<sequence length="161" mass="17381">MAESISVNAWKGRIVKVALGLMLLGTAGVVSGFAMQSPTPQKPNLPHESDLVTQGRLAFERNCAACHAKGPSEGRVPLLPGTFALSLKYRDDKIPAALEDRSDLTPEYIETVVRHGIFSMPPLGKTDVSDQELIAIGAYFRESSKNPNGPIRTGPNKVIDR</sequence>
<keyword evidence="7" id="KW-1185">Reference proteome</keyword>
<dbReference type="Pfam" id="PF13442">
    <property type="entry name" value="Cytochrome_CBB3"/>
    <property type="match status" value="1"/>
</dbReference>
<dbReference type="InterPro" id="IPR009056">
    <property type="entry name" value="Cyt_c-like_dom"/>
</dbReference>